<gene>
    <name evidence="1" type="primary">RTase_292</name>
    <name evidence="1" type="ORF">NPIL_594641</name>
</gene>
<dbReference type="EMBL" id="BMAW01043229">
    <property type="protein sequence ID" value="GFS38296.1"/>
    <property type="molecule type" value="Genomic_DNA"/>
</dbReference>
<evidence type="ECO:0000313" key="2">
    <source>
        <dbReference type="Proteomes" id="UP000887013"/>
    </source>
</evidence>
<keyword evidence="1" id="KW-0808">Transferase</keyword>
<evidence type="ECO:0000313" key="1">
    <source>
        <dbReference type="EMBL" id="GFS38296.1"/>
    </source>
</evidence>
<protein>
    <submittedName>
        <fullName evidence="1">Putative RNA-directed DNA polymerase from transposon BS</fullName>
    </submittedName>
</protein>
<comment type="caution">
    <text evidence="1">The sequence shown here is derived from an EMBL/GenBank/DDBJ whole genome shotgun (WGS) entry which is preliminary data.</text>
</comment>
<keyword evidence="1" id="KW-0695">RNA-directed DNA polymerase</keyword>
<dbReference type="Proteomes" id="UP000887013">
    <property type="component" value="Unassembled WGS sequence"/>
</dbReference>
<accession>A0A8X6MBS3</accession>
<keyword evidence="2" id="KW-1185">Reference proteome</keyword>
<organism evidence="1 2">
    <name type="scientific">Nephila pilipes</name>
    <name type="common">Giant wood spider</name>
    <name type="synonym">Nephila maculata</name>
    <dbReference type="NCBI Taxonomy" id="299642"/>
    <lineage>
        <taxon>Eukaryota</taxon>
        <taxon>Metazoa</taxon>
        <taxon>Ecdysozoa</taxon>
        <taxon>Arthropoda</taxon>
        <taxon>Chelicerata</taxon>
        <taxon>Arachnida</taxon>
        <taxon>Araneae</taxon>
        <taxon>Araneomorphae</taxon>
        <taxon>Entelegynae</taxon>
        <taxon>Araneoidea</taxon>
        <taxon>Nephilidae</taxon>
        <taxon>Nephila</taxon>
    </lineage>
</organism>
<dbReference type="OrthoDB" id="6435567at2759"/>
<dbReference type="AlphaFoldDB" id="A0A8X6MBS3"/>
<name>A0A8X6MBS3_NEPPI</name>
<proteinExistence type="predicted"/>
<dbReference type="GO" id="GO:0003964">
    <property type="term" value="F:RNA-directed DNA polymerase activity"/>
    <property type="evidence" value="ECO:0007669"/>
    <property type="project" value="UniProtKB-KW"/>
</dbReference>
<reference evidence="1" key="1">
    <citation type="submission" date="2020-08" db="EMBL/GenBank/DDBJ databases">
        <title>Multicomponent nature underlies the extraordinary mechanical properties of spider dragline silk.</title>
        <authorList>
            <person name="Kono N."/>
            <person name="Nakamura H."/>
            <person name="Mori M."/>
            <person name="Yoshida Y."/>
            <person name="Ohtoshi R."/>
            <person name="Malay A.D."/>
            <person name="Moran D.A.P."/>
            <person name="Tomita M."/>
            <person name="Numata K."/>
            <person name="Arakawa K."/>
        </authorList>
    </citation>
    <scope>NUCLEOTIDE SEQUENCE</scope>
</reference>
<keyword evidence="1" id="KW-0548">Nucleotidyltransferase</keyword>
<sequence>MENCLVFGKKALIILIRKLNKKASSPESYKPIGITNFSWKLMEKLIFENFALYLCFNDLLPAEKHGFGRGHSPEDQILNFGQKMWDPQNIKPSNHTTPVFLNLSKAFDQAWRNKLVIKLFNSFGIKDEEMRPSLGSLFL</sequence>